<evidence type="ECO:0000313" key="2">
    <source>
        <dbReference type="Proteomes" id="UP000530660"/>
    </source>
</evidence>
<proteinExistence type="predicted"/>
<name>A0A7J7IIB4_9RHOD</name>
<evidence type="ECO:0000313" key="1">
    <source>
        <dbReference type="EMBL" id="KAF6002419.1"/>
    </source>
</evidence>
<dbReference type="EMBL" id="VWRR01000010">
    <property type="protein sequence ID" value="KAF6002419.1"/>
    <property type="molecule type" value="Genomic_DNA"/>
</dbReference>
<accession>A0A7J7IIB4</accession>
<dbReference type="AlphaFoldDB" id="A0A7J7IIB4"/>
<organism evidence="1 2">
    <name type="scientific">Cyanidiococcus yangmingshanensis</name>
    <dbReference type="NCBI Taxonomy" id="2690220"/>
    <lineage>
        <taxon>Eukaryota</taxon>
        <taxon>Rhodophyta</taxon>
        <taxon>Bangiophyceae</taxon>
        <taxon>Cyanidiales</taxon>
        <taxon>Cyanidiaceae</taxon>
        <taxon>Cyanidiococcus</taxon>
    </lineage>
</organism>
<protein>
    <submittedName>
        <fullName evidence="1">Uncharacterized protein</fullName>
    </submittedName>
</protein>
<keyword evidence="2" id="KW-1185">Reference proteome</keyword>
<reference evidence="1 2" key="1">
    <citation type="journal article" date="2020" name="J. Phycol.">
        <title>Comparative genome analysis reveals Cyanidiococcus gen. nov., a new extremophilic red algal genus sister to Cyanidioschyzon (Cyanidioschyzonaceae, Rhodophyta).</title>
        <authorList>
            <person name="Liu S.-L."/>
            <person name="Chiang Y.-R."/>
            <person name="Yoon H.S."/>
            <person name="Fu H.-Y."/>
        </authorList>
    </citation>
    <scope>NUCLEOTIDE SEQUENCE [LARGE SCALE GENOMIC DNA]</scope>
    <source>
        <strain evidence="1 2">THAL066</strain>
    </source>
</reference>
<comment type="caution">
    <text evidence="1">The sequence shown here is derived from an EMBL/GenBank/DDBJ whole genome shotgun (WGS) entry which is preliminary data.</text>
</comment>
<dbReference type="Proteomes" id="UP000530660">
    <property type="component" value="Unassembled WGS sequence"/>
</dbReference>
<sequence length="153" mass="16963">MGTPEFTWTALLPVEREVDPQLYDDLITHWNKALVQASLTGGGSLLASAPALFRRVPAPASWREPTMGPSWPACAPQLLPLFVETERCAFLPGMWLEEVLRSSLVAGPLFDPPCAAWWRSWRFLRESATAVEAILPLYTTFGAKYGGEDGMRL</sequence>
<gene>
    <name evidence="1" type="ORF">F1559_001891</name>
</gene>